<comment type="similarity">
    <text evidence="4">Belongs to the NHER family.</text>
</comment>
<accession>A0A9Q1AZ08</accession>
<dbReference type="SMART" id="SM00228">
    <property type="entry name" value="PDZ"/>
    <property type="match status" value="4"/>
</dbReference>
<dbReference type="InterPro" id="IPR051067">
    <property type="entry name" value="NHER"/>
</dbReference>
<dbReference type="Pfam" id="PF17820">
    <property type="entry name" value="PDZ_6"/>
    <property type="match status" value="1"/>
</dbReference>
<dbReference type="PANTHER" id="PTHR14191:SF6">
    <property type="entry name" value="NA(+)_H(+) EXCHANGE REGULATORY COFACTOR NHE-RF3-RELATED"/>
    <property type="match status" value="1"/>
</dbReference>
<keyword evidence="2" id="KW-1003">Cell membrane</keyword>
<dbReference type="InterPro" id="IPR041489">
    <property type="entry name" value="PDZ_6"/>
</dbReference>
<dbReference type="CDD" id="cd06768">
    <property type="entry name" value="PDZ_NHERF-like"/>
    <property type="match status" value="4"/>
</dbReference>
<name>A0A9Q1AZ08_9SAUR</name>
<dbReference type="GO" id="GO:0016324">
    <property type="term" value="C:apical plasma membrane"/>
    <property type="evidence" value="ECO:0007669"/>
    <property type="project" value="TreeGrafter"/>
</dbReference>
<evidence type="ECO:0000256" key="2">
    <source>
        <dbReference type="ARBA" id="ARBA00022475"/>
    </source>
</evidence>
<feature type="domain" description="PDZ" evidence="6">
    <location>
        <begin position="7"/>
        <end position="88"/>
    </location>
</feature>
<dbReference type="InterPro" id="IPR036034">
    <property type="entry name" value="PDZ_sf"/>
</dbReference>
<evidence type="ECO:0000256" key="1">
    <source>
        <dbReference type="ARBA" id="ARBA00004236"/>
    </source>
</evidence>
<comment type="subcellular location">
    <subcellularLocation>
        <location evidence="1">Cell membrane</location>
    </subcellularLocation>
</comment>
<dbReference type="OrthoDB" id="10009200at2759"/>
<evidence type="ECO:0000313" key="7">
    <source>
        <dbReference type="EMBL" id="KAJ7320437.1"/>
    </source>
</evidence>
<feature type="domain" description="PDZ" evidence="6">
    <location>
        <begin position="361"/>
        <end position="441"/>
    </location>
</feature>
<gene>
    <name evidence="7" type="ORF">JRQ81_019948</name>
</gene>
<dbReference type="Gene3D" id="2.30.42.10">
    <property type="match status" value="4"/>
</dbReference>
<feature type="domain" description="PDZ" evidence="6">
    <location>
        <begin position="131"/>
        <end position="211"/>
    </location>
</feature>
<feature type="compositionally biased region" description="Polar residues" evidence="5">
    <location>
        <begin position="464"/>
        <end position="476"/>
    </location>
</feature>
<evidence type="ECO:0000313" key="8">
    <source>
        <dbReference type="Proteomes" id="UP001142489"/>
    </source>
</evidence>
<dbReference type="PROSITE" id="PS50106">
    <property type="entry name" value="PDZ"/>
    <property type="match status" value="4"/>
</dbReference>
<organism evidence="7 8">
    <name type="scientific">Phrynocephalus forsythii</name>
    <dbReference type="NCBI Taxonomy" id="171643"/>
    <lineage>
        <taxon>Eukaryota</taxon>
        <taxon>Metazoa</taxon>
        <taxon>Chordata</taxon>
        <taxon>Craniata</taxon>
        <taxon>Vertebrata</taxon>
        <taxon>Euteleostomi</taxon>
        <taxon>Lepidosauria</taxon>
        <taxon>Squamata</taxon>
        <taxon>Bifurcata</taxon>
        <taxon>Unidentata</taxon>
        <taxon>Episquamata</taxon>
        <taxon>Toxicofera</taxon>
        <taxon>Iguania</taxon>
        <taxon>Acrodonta</taxon>
        <taxon>Agamidae</taxon>
        <taxon>Agaminae</taxon>
        <taxon>Phrynocephalus</taxon>
    </lineage>
</organism>
<protein>
    <recommendedName>
        <fullName evidence="6">PDZ domain-containing protein</fullName>
    </recommendedName>
</protein>
<dbReference type="GO" id="GO:0005102">
    <property type="term" value="F:signaling receptor binding"/>
    <property type="evidence" value="ECO:0007669"/>
    <property type="project" value="TreeGrafter"/>
</dbReference>
<dbReference type="GO" id="GO:0072659">
    <property type="term" value="P:protein localization to plasma membrane"/>
    <property type="evidence" value="ECO:0007669"/>
    <property type="project" value="TreeGrafter"/>
</dbReference>
<dbReference type="AlphaFoldDB" id="A0A9Q1AZ08"/>
<dbReference type="EMBL" id="JAPFRF010000010">
    <property type="protein sequence ID" value="KAJ7320437.1"/>
    <property type="molecule type" value="Genomic_DNA"/>
</dbReference>
<feature type="region of interest" description="Disordered" evidence="5">
    <location>
        <begin position="462"/>
        <end position="503"/>
    </location>
</feature>
<dbReference type="Proteomes" id="UP001142489">
    <property type="component" value="Unassembled WGS sequence"/>
</dbReference>
<evidence type="ECO:0000256" key="3">
    <source>
        <dbReference type="ARBA" id="ARBA00022737"/>
    </source>
</evidence>
<dbReference type="Pfam" id="PF00595">
    <property type="entry name" value="PDZ"/>
    <property type="match status" value="3"/>
</dbReference>
<comment type="caution">
    <text evidence="7">The sequence shown here is derived from an EMBL/GenBank/DDBJ whole genome shotgun (WGS) entry which is preliminary data.</text>
</comment>
<keyword evidence="8" id="KW-1185">Reference proteome</keyword>
<dbReference type="GO" id="GO:0043495">
    <property type="term" value="F:protein-membrane adaptor activity"/>
    <property type="evidence" value="ECO:0007669"/>
    <property type="project" value="TreeGrafter"/>
</dbReference>
<keyword evidence="3" id="KW-0677">Repeat</keyword>
<feature type="domain" description="PDZ" evidence="6">
    <location>
        <begin position="239"/>
        <end position="319"/>
    </location>
</feature>
<sequence length="503" mass="55786">MSLQLRECKLSRKDGEKYGFCLRVEKFKAGHIIRKVEKDSPAEKAGLKDGDRVLWVNGIFVDKEDHGKVTDLIRNSADPVVFIVLDEHSYKKAEKEGVSLEKLNQKTQTQQAEPSPPVMNGVPGPFPQPHLCYLVKEQNSYGFSLKTTAGEKGLYIIDVLPQGPAAKAGVQPNDRLIEINGENVENDTHDEVVEKVRKSGKQVMFLLSNKEIDQYYKRQNMKLTRDMASLKLLPLKPRSILLEKGEDGYGFYLKMEQNGKDHFIKDIDSGSPAATAGLKDNDILVAVNGEPTAALDHNTVVEKIRQSGEQTTLLVVDEETDAMYKMAKISPCVYHHERPVPSPHMAEVTTHSEEVNHKPRLCRLVKGPNGFGFTLNAIKDLPGQFIKEVQQDGPANNAGLQVDDILIEVNGVNVENDSYEDVVARIQSSGNKLTLLVCGEEAYQYFKSQNVLITALMADPLEDGSSNAPAYTEVQTSQPEPRERASSSSSSHSVASEEEDTRL</sequence>
<evidence type="ECO:0000259" key="6">
    <source>
        <dbReference type="PROSITE" id="PS50106"/>
    </source>
</evidence>
<reference evidence="7" key="1">
    <citation type="journal article" date="2023" name="DNA Res.">
        <title>Chromosome-level genome assembly of Phrynocephalus forsythii using third-generation DNA sequencing and Hi-C analysis.</title>
        <authorList>
            <person name="Qi Y."/>
            <person name="Zhao W."/>
            <person name="Zhao Y."/>
            <person name="Niu C."/>
            <person name="Cao S."/>
            <person name="Zhang Y."/>
        </authorList>
    </citation>
    <scope>NUCLEOTIDE SEQUENCE</scope>
    <source>
        <tissue evidence="7">Muscle</tissue>
    </source>
</reference>
<evidence type="ECO:0000256" key="4">
    <source>
        <dbReference type="ARBA" id="ARBA00038110"/>
    </source>
</evidence>
<dbReference type="PANTHER" id="PTHR14191">
    <property type="entry name" value="PDZ DOMAIN CONTAINING PROTEIN"/>
    <property type="match status" value="1"/>
</dbReference>
<keyword evidence="2" id="KW-0472">Membrane</keyword>
<proteinExistence type="inferred from homology"/>
<dbReference type="InterPro" id="IPR001478">
    <property type="entry name" value="PDZ"/>
</dbReference>
<evidence type="ECO:0000256" key="5">
    <source>
        <dbReference type="SAM" id="MobiDB-lite"/>
    </source>
</evidence>
<feature type="region of interest" description="Disordered" evidence="5">
    <location>
        <begin position="96"/>
        <end position="122"/>
    </location>
</feature>
<dbReference type="SUPFAM" id="SSF50156">
    <property type="entry name" value="PDZ domain-like"/>
    <property type="match status" value="4"/>
</dbReference>